<dbReference type="OrthoDB" id="2687876at2759"/>
<gene>
    <name evidence="2" type="ORF">BO78DRAFT_400088</name>
</gene>
<dbReference type="AlphaFoldDB" id="A0A319DZD1"/>
<proteinExistence type="predicted"/>
<organism evidence="2 3">
    <name type="scientific">Aspergillus sclerotiicarbonarius (strain CBS 121057 / IBT 28362)</name>
    <dbReference type="NCBI Taxonomy" id="1448318"/>
    <lineage>
        <taxon>Eukaryota</taxon>
        <taxon>Fungi</taxon>
        <taxon>Dikarya</taxon>
        <taxon>Ascomycota</taxon>
        <taxon>Pezizomycotina</taxon>
        <taxon>Eurotiomycetes</taxon>
        <taxon>Eurotiomycetidae</taxon>
        <taxon>Eurotiales</taxon>
        <taxon>Aspergillaceae</taxon>
        <taxon>Aspergillus</taxon>
        <taxon>Aspergillus subgen. Circumdati</taxon>
    </lineage>
</organism>
<protein>
    <recommendedName>
        <fullName evidence="1">F-box domain-containing protein</fullName>
    </recommendedName>
</protein>
<accession>A0A319DZD1</accession>
<dbReference type="STRING" id="1448318.A0A319DZD1"/>
<dbReference type="EMBL" id="KZ826385">
    <property type="protein sequence ID" value="PYI03077.1"/>
    <property type="molecule type" value="Genomic_DNA"/>
</dbReference>
<evidence type="ECO:0000313" key="2">
    <source>
        <dbReference type="EMBL" id="PYI03077.1"/>
    </source>
</evidence>
<dbReference type="PROSITE" id="PS50181">
    <property type="entry name" value="FBOX"/>
    <property type="match status" value="1"/>
</dbReference>
<dbReference type="InterPro" id="IPR001810">
    <property type="entry name" value="F-box_dom"/>
</dbReference>
<keyword evidence="3" id="KW-1185">Reference proteome</keyword>
<reference evidence="2 3" key="1">
    <citation type="submission" date="2018-02" db="EMBL/GenBank/DDBJ databases">
        <title>The genomes of Aspergillus section Nigri reveals drivers in fungal speciation.</title>
        <authorList>
            <consortium name="DOE Joint Genome Institute"/>
            <person name="Vesth T.C."/>
            <person name="Nybo J."/>
            <person name="Theobald S."/>
            <person name="Brandl J."/>
            <person name="Frisvad J.C."/>
            <person name="Nielsen K.F."/>
            <person name="Lyhne E.K."/>
            <person name="Kogle M.E."/>
            <person name="Kuo A."/>
            <person name="Riley R."/>
            <person name="Clum A."/>
            <person name="Nolan M."/>
            <person name="Lipzen A."/>
            <person name="Salamov A."/>
            <person name="Henrissat B."/>
            <person name="Wiebenga A."/>
            <person name="De vries R.P."/>
            <person name="Grigoriev I.V."/>
            <person name="Mortensen U.H."/>
            <person name="Andersen M.R."/>
            <person name="Baker S.E."/>
        </authorList>
    </citation>
    <scope>NUCLEOTIDE SEQUENCE [LARGE SCALE GENOMIC DNA]</scope>
    <source>
        <strain evidence="2 3">CBS 121057</strain>
    </source>
</reference>
<evidence type="ECO:0000313" key="3">
    <source>
        <dbReference type="Proteomes" id="UP000248423"/>
    </source>
</evidence>
<sequence length="341" mass="38974">MAAIQKTSESTYIFLNISDNTLDDIDRSSHLDNQLNLNSQPPRYGLGTLEKLPLEIIHLGLIQLDIQSLTDFQRVNKRARLITTSIPQYKPILIHAPALLRGILNIQTARYFTCQDLYNTLSTAECDTCGDFGGYLYLITCRRVCFLCFTEQTDYLPLLRQDIIRKFGLDSKHIASLPRMKSFPGCYSPRGIKCRRRRQTLFDPSAARRAGIAVHGTIEAMETYATEMILKKLPVYQSRPSLCGRPDGSGMHVLRPPRVEDPFDAQCCNPRRFMGVMRAPLLRGMMVAPEWGFHCLACKPHHYGRPLHWRRMYMVDSFRDHVGECGEIVEGKHVPRMKLGE</sequence>
<feature type="domain" description="F-box" evidence="1">
    <location>
        <begin position="46"/>
        <end position="92"/>
    </location>
</feature>
<evidence type="ECO:0000259" key="1">
    <source>
        <dbReference type="PROSITE" id="PS50181"/>
    </source>
</evidence>
<dbReference type="Proteomes" id="UP000248423">
    <property type="component" value="Unassembled WGS sequence"/>
</dbReference>
<name>A0A319DZD1_ASPSB</name>
<dbReference type="VEuPathDB" id="FungiDB:BO78DRAFT_400088"/>